<feature type="region of interest" description="Disordered" evidence="1">
    <location>
        <begin position="1"/>
        <end position="94"/>
    </location>
</feature>
<organism evidence="2 3">
    <name type="scientific">Mycobacterium kansasii</name>
    <dbReference type="NCBI Taxonomy" id="1768"/>
    <lineage>
        <taxon>Bacteria</taxon>
        <taxon>Bacillati</taxon>
        <taxon>Actinomycetota</taxon>
        <taxon>Actinomycetes</taxon>
        <taxon>Mycobacteriales</taxon>
        <taxon>Mycobacteriaceae</taxon>
        <taxon>Mycobacterium</taxon>
    </lineage>
</organism>
<comment type="caution">
    <text evidence="2">The sequence shown here is derived from an EMBL/GenBank/DDBJ whole genome shotgun (WGS) entry which is preliminary data.</text>
</comment>
<sequence>MGRVPGYPAHRQRIADRRPRRTAAGRRCFARWLLRHAPDGPGGQRGQRTARRPDASSGRLTSPGDPGPWRVGPARGPAARWVTPGAKADEDAAVSDRDELNQLRKALADVSRQRDVLKRTAATLIKEARDK</sequence>
<name>A0A1V3X5J4_MYCKA</name>
<dbReference type="AlphaFoldDB" id="A0A1V3X5J4"/>
<protein>
    <submittedName>
        <fullName evidence="2">PPE family protein</fullName>
    </submittedName>
</protein>
<dbReference type="EMBL" id="MVBM01000004">
    <property type="protein sequence ID" value="OOK74096.1"/>
    <property type="molecule type" value="Genomic_DNA"/>
</dbReference>
<proteinExistence type="predicted"/>
<evidence type="ECO:0000256" key="1">
    <source>
        <dbReference type="SAM" id="MobiDB-lite"/>
    </source>
</evidence>
<reference evidence="2 3" key="1">
    <citation type="submission" date="2017-02" db="EMBL/GenBank/DDBJ databases">
        <title>Complete genome sequences of Mycobacterium kansasii strains isolated from rhesus macaques.</title>
        <authorList>
            <person name="Panda A."/>
            <person name="Nagaraj S."/>
            <person name="Zhao X."/>
            <person name="Tettelin H."/>
            <person name="Detolla L.J."/>
        </authorList>
    </citation>
    <scope>NUCLEOTIDE SEQUENCE [LARGE SCALE GENOMIC DNA]</scope>
    <source>
        <strain evidence="2 3">11-3813</strain>
    </source>
</reference>
<gene>
    <name evidence="2" type="primary">ppe9</name>
    <name evidence="2" type="ORF">BZL30_4971</name>
</gene>
<accession>A0A1V3X5J4</accession>
<evidence type="ECO:0000313" key="3">
    <source>
        <dbReference type="Proteomes" id="UP000189229"/>
    </source>
</evidence>
<evidence type="ECO:0000313" key="2">
    <source>
        <dbReference type="EMBL" id="OOK74096.1"/>
    </source>
</evidence>
<dbReference type="Proteomes" id="UP000189229">
    <property type="component" value="Unassembled WGS sequence"/>
</dbReference>